<reference evidence="1" key="2">
    <citation type="journal article" date="2022" name="Sci. Total Environ.">
        <title>Prevalence, transmission, and molecular epidemiology of tet(X)-positive bacteria among humans, animals, and environmental niches in China: An epidemiological, and genomic-based study.</title>
        <authorList>
            <person name="Dong N."/>
            <person name="Zeng Y."/>
            <person name="Cai C."/>
            <person name="Sun C."/>
            <person name="Lu J."/>
            <person name="Liu C."/>
            <person name="Zhou H."/>
            <person name="Sun Q."/>
            <person name="Shu L."/>
            <person name="Wang H."/>
            <person name="Wang Y."/>
            <person name="Wang S."/>
            <person name="Wu C."/>
            <person name="Chan E.W."/>
            <person name="Chen G."/>
            <person name="Shen Z."/>
            <person name="Chen S."/>
            <person name="Zhang R."/>
        </authorList>
    </citation>
    <scope>NUCLEOTIDE SEQUENCE</scope>
    <source>
        <strain evidence="1">R1692</strain>
    </source>
</reference>
<protein>
    <recommendedName>
        <fullName evidence="3">Lipoprotein</fullName>
    </recommendedName>
</protein>
<dbReference type="PROSITE" id="PS51257">
    <property type="entry name" value="PROKAR_LIPOPROTEIN"/>
    <property type="match status" value="1"/>
</dbReference>
<dbReference type="EMBL" id="JACAGK010000011">
    <property type="protein sequence ID" value="MDM1047738.1"/>
    <property type="molecule type" value="Genomic_DNA"/>
</dbReference>
<sequence length="200" mass="22539">MKKIMLYMVSILLLGCAKDDDPARKNEDFNSLYGGIPYKGTVQGRMSLEGNRLDFSGDGTIALIEDAKDSVSIVFLADIDDLGEINIKIRGRFDRESFYMEKENSDIFFRIMDQTINGKFISGAQEMSFDGNLRRDKGQMKMVAIFKQETESFPEGTRLELNFDTSREITENDDSGSGCQMRMVPIWGPNGMTMGMVPDC</sequence>
<dbReference type="Proteomes" id="UP001170954">
    <property type="component" value="Unassembled WGS sequence"/>
</dbReference>
<dbReference type="RefSeq" id="WP_286650761.1">
    <property type="nucleotide sequence ID" value="NZ_JACAGK010000011.1"/>
</dbReference>
<evidence type="ECO:0000313" key="1">
    <source>
        <dbReference type="EMBL" id="MDM1047738.1"/>
    </source>
</evidence>
<accession>A0ABT7NLE6</accession>
<keyword evidence="2" id="KW-1185">Reference proteome</keyword>
<organism evidence="1 2">
    <name type="scientific">Sphingobacterium hotanense</name>
    <dbReference type="NCBI Taxonomy" id="649196"/>
    <lineage>
        <taxon>Bacteria</taxon>
        <taxon>Pseudomonadati</taxon>
        <taxon>Bacteroidota</taxon>
        <taxon>Sphingobacteriia</taxon>
        <taxon>Sphingobacteriales</taxon>
        <taxon>Sphingobacteriaceae</taxon>
        <taxon>Sphingobacterium</taxon>
    </lineage>
</organism>
<reference evidence="1" key="1">
    <citation type="submission" date="2020-06" db="EMBL/GenBank/DDBJ databases">
        <authorList>
            <person name="Dong N."/>
        </authorList>
    </citation>
    <scope>NUCLEOTIDE SEQUENCE</scope>
    <source>
        <strain evidence="1">R1692</strain>
    </source>
</reference>
<comment type="caution">
    <text evidence="1">The sequence shown here is derived from an EMBL/GenBank/DDBJ whole genome shotgun (WGS) entry which is preliminary data.</text>
</comment>
<evidence type="ECO:0008006" key="3">
    <source>
        <dbReference type="Google" id="ProtNLM"/>
    </source>
</evidence>
<evidence type="ECO:0000313" key="2">
    <source>
        <dbReference type="Proteomes" id="UP001170954"/>
    </source>
</evidence>
<proteinExistence type="predicted"/>
<gene>
    <name evidence="1" type="ORF">HX018_05745</name>
</gene>
<name>A0ABT7NLE6_9SPHI</name>